<protein>
    <submittedName>
        <fullName evidence="1">Uncharacterized protein</fullName>
    </submittedName>
</protein>
<organism evidence="1 2">
    <name type="scientific">Streptomyces yaizuensis</name>
    <dbReference type="NCBI Taxonomy" id="2989713"/>
    <lineage>
        <taxon>Bacteria</taxon>
        <taxon>Bacillati</taxon>
        <taxon>Actinomycetota</taxon>
        <taxon>Actinomycetes</taxon>
        <taxon>Kitasatosporales</taxon>
        <taxon>Streptomycetaceae</taxon>
        <taxon>Streptomyces</taxon>
    </lineage>
</organism>
<dbReference type="EMBL" id="BSBI01000013">
    <property type="protein sequence ID" value="GLF98206.1"/>
    <property type="molecule type" value="Genomic_DNA"/>
</dbReference>
<accession>A0ABQ5P6H7</accession>
<comment type="caution">
    <text evidence="1">The sequence shown here is derived from an EMBL/GenBank/DDBJ whole genome shotgun (WGS) entry which is preliminary data.</text>
</comment>
<evidence type="ECO:0000313" key="1">
    <source>
        <dbReference type="EMBL" id="GLF98206.1"/>
    </source>
</evidence>
<evidence type="ECO:0000313" key="2">
    <source>
        <dbReference type="Proteomes" id="UP001291653"/>
    </source>
</evidence>
<keyword evidence="2" id="KW-1185">Reference proteome</keyword>
<dbReference type="RefSeq" id="WP_323450189.1">
    <property type="nucleotide sequence ID" value="NZ_BSBI01000013.1"/>
</dbReference>
<dbReference type="Proteomes" id="UP001291653">
    <property type="component" value="Unassembled WGS sequence"/>
</dbReference>
<sequence>MPPTSADQAARPYWTTRLVRACDVQEGDVVLIAGRWREVVDVYNSGDDPKSDLGQDSHAALEIRKVIDRANSVWTAVRFVTEEQCSGLEISTRVEALLWCTLVEVQVEAPEPRGGQALLT</sequence>
<proteinExistence type="predicted"/>
<reference evidence="1 2" key="1">
    <citation type="submission" date="2022-10" db="EMBL/GenBank/DDBJ databases">
        <title>Draft genome sequence of Streptomyces sp. YSPA8.</title>
        <authorList>
            <person name="Moriuchi R."/>
            <person name="Dohra H."/>
            <person name="Yamamura H."/>
            <person name="Kodani S."/>
        </authorList>
    </citation>
    <scope>NUCLEOTIDE SEQUENCE [LARGE SCALE GENOMIC DNA]</scope>
    <source>
        <strain evidence="1 2">YSPA8</strain>
    </source>
</reference>
<gene>
    <name evidence="1" type="ORF">SYYSPA8_27935</name>
</gene>
<name>A0ABQ5P6H7_9ACTN</name>